<dbReference type="AlphaFoldDB" id="A0A9W4U2G5"/>
<dbReference type="EMBL" id="CAOQHR010000001">
    <property type="protein sequence ID" value="CAI6229557.1"/>
    <property type="molecule type" value="Genomic_DNA"/>
</dbReference>
<proteinExistence type="predicted"/>
<comment type="caution">
    <text evidence="1">The sequence shown here is derived from an EMBL/GenBank/DDBJ whole genome shotgun (WGS) entry which is preliminary data.</text>
</comment>
<dbReference type="Proteomes" id="UP001152607">
    <property type="component" value="Unassembled WGS sequence"/>
</dbReference>
<evidence type="ECO:0000313" key="1">
    <source>
        <dbReference type="EMBL" id="CAI6229557.1"/>
    </source>
</evidence>
<sequence>MHVVCATLENDVITAPEQLQAMYQGLKALPHSNIQWHHYEQSSESLIDNRTHLGTVFVDGRQGAPRFYVEDRDVTADPGIRLIWFYNGRYQLRLGTTILEETVNPPLNTWISSNNKWIMWNGTGWSSA</sequence>
<dbReference type="OrthoDB" id="5368615at2759"/>
<name>A0A9W4U2G5_9PLEO</name>
<reference evidence="1" key="1">
    <citation type="submission" date="2023-01" db="EMBL/GenBank/DDBJ databases">
        <authorList>
            <person name="Van Ghelder C."/>
            <person name="Rancurel C."/>
        </authorList>
    </citation>
    <scope>NUCLEOTIDE SEQUENCE</scope>
    <source>
        <strain evidence="1">CNCM I-4278</strain>
    </source>
</reference>
<gene>
    <name evidence="1" type="ORF">PDIGIT_LOCUS161</name>
</gene>
<organism evidence="1 2">
    <name type="scientific">Periconia digitata</name>
    <dbReference type="NCBI Taxonomy" id="1303443"/>
    <lineage>
        <taxon>Eukaryota</taxon>
        <taxon>Fungi</taxon>
        <taxon>Dikarya</taxon>
        <taxon>Ascomycota</taxon>
        <taxon>Pezizomycotina</taxon>
        <taxon>Dothideomycetes</taxon>
        <taxon>Pleosporomycetidae</taxon>
        <taxon>Pleosporales</taxon>
        <taxon>Massarineae</taxon>
        <taxon>Periconiaceae</taxon>
        <taxon>Periconia</taxon>
    </lineage>
</organism>
<accession>A0A9W4U2G5</accession>
<protein>
    <submittedName>
        <fullName evidence="1">Uncharacterized protein</fullName>
    </submittedName>
</protein>
<evidence type="ECO:0000313" key="2">
    <source>
        <dbReference type="Proteomes" id="UP001152607"/>
    </source>
</evidence>
<keyword evidence="2" id="KW-1185">Reference proteome</keyword>